<evidence type="ECO:0000313" key="2">
    <source>
        <dbReference type="EMBL" id="KAJ6818618.1"/>
    </source>
</evidence>
<dbReference type="Proteomes" id="UP001140949">
    <property type="component" value="Unassembled WGS sequence"/>
</dbReference>
<dbReference type="EMBL" id="JANAVB010027195">
    <property type="protein sequence ID" value="KAJ6818618.1"/>
    <property type="molecule type" value="Genomic_DNA"/>
</dbReference>
<dbReference type="GO" id="GO:0006406">
    <property type="term" value="P:mRNA export from nucleus"/>
    <property type="evidence" value="ECO:0007669"/>
    <property type="project" value="TreeGrafter"/>
</dbReference>
<keyword evidence="3" id="KW-1185">Reference proteome</keyword>
<dbReference type="InterPro" id="IPR005062">
    <property type="entry name" value="SAC3/GANP/THP3_conserved"/>
</dbReference>
<dbReference type="PANTHER" id="PTHR12436:SF3">
    <property type="entry name" value="GERMINAL-CENTER ASSOCIATED NUCLEAR PROTEIN"/>
    <property type="match status" value="1"/>
</dbReference>
<dbReference type="Gene3D" id="1.25.40.990">
    <property type="match status" value="1"/>
</dbReference>
<reference evidence="2" key="2">
    <citation type="submission" date="2023-04" db="EMBL/GenBank/DDBJ databases">
        <authorList>
            <person name="Bruccoleri R.E."/>
            <person name="Oakeley E.J."/>
            <person name="Faust A.-M."/>
            <person name="Dessus-Babus S."/>
            <person name="Altorfer M."/>
            <person name="Burckhardt D."/>
            <person name="Oertli M."/>
            <person name="Naumann U."/>
            <person name="Petersen F."/>
            <person name="Wong J."/>
        </authorList>
    </citation>
    <scope>NUCLEOTIDE SEQUENCE</scope>
    <source>
        <strain evidence="2">GSM-AAB239-AS_SAM_17_03QT</strain>
        <tissue evidence="2">Leaf</tissue>
    </source>
</reference>
<protein>
    <submittedName>
        <fullName evidence="2">SAC3 family protein C isoform X1</fullName>
    </submittedName>
</protein>
<accession>A0AAX6FRH5</accession>
<gene>
    <name evidence="2" type="ORF">M6B38_406780</name>
</gene>
<feature type="domain" description="SAC3/GANP/THP3 conserved" evidence="1">
    <location>
        <begin position="107"/>
        <end position="174"/>
    </location>
</feature>
<dbReference type="AlphaFoldDB" id="A0AAX6FRH5"/>
<dbReference type="GO" id="GO:0070390">
    <property type="term" value="C:transcription export complex 2"/>
    <property type="evidence" value="ECO:0007669"/>
    <property type="project" value="TreeGrafter"/>
</dbReference>
<evidence type="ECO:0000313" key="3">
    <source>
        <dbReference type="Proteomes" id="UP001140949"/>
    </source>
</evidence>
<organism evidence="2 3">
    <name type="scientific">Iris pallida</name>
    <name type="common">Sweet iris</name>
    <dbReference type="NCBI Taxonomy" id="29817"/>
    <lineage>
        <taxon>Eukaryota</taxon>
        <taxon>Viridiplantae</taxon>
        <taxon>Streptophyta</taxon>
        <taxon>Embryophyta</taxon>
        <taxon>Tracheophyta</taxon>
        <taxon>Spermatophyta</taxon>
        <taxon>Magnoliopsida</taxon>
        <taxon>Liliopsida</taxon>
        <taxon>Asparagales</taxon>
        <taxon>Iridaceae</taxon>
        <taxon>Iridoideae</taxon>
        <taxon>Irideae</taxon>
        <taxon>Iris</taxon>
    </lineage>
</organism>
<sequence>MELHLSFPLLPQIGEEATQRITTERRKKKRDQILSPWSELVPTCVQIFRTLSLNFTVSPTLGGQHPYFQLFLAKERAIRERLRDLFVFERLNGNPAKTSPNIAVKKVKFHIVSHQKLARCCGESYISSLHQLNMEQLLKCLLSLFDIYVMNRTSKSVSNNEAEFYSFYVLLRLSWGLTPFVVSSTTFSSSSFRGDALL</sequence>
<name>A0AAX6FRH5_IRIPA</name>
<reference evidence="2" key="1">
    <citation type="journal article" date="2023" name="GigaByte">
        <title>Genome assembly of the bearded iris, Iris pallida Lam.</title>
        <authorList>
            <person name="Bruccoleri R.E."/>
            <person name="Oakeley E.J."/>
            <person name="Faust A.M.E."/>
            <person name="Altorfer M."/>
            <person name="Dessus-Babus S."/>
            <person name="Burckhardt D."/>
            <person name="Oertli M."/>
            <person name="Naumann U."/>
            <person name="Petersen F."/>
            <person name="Wong J."/>
        </authorList>
    </citation>
    <scope>NUCLEOTIDE SEQUENCE</scope>
    <source>
        <strain evidence="2">GSM-AAB239-AS_SAM_17_03QT</strain>
    </source>
</reference>
<dbReference type="Pfam" id="PF03399">
    <property type="entry name" value="SAC3_GANP"/>
    <property type="match status" value="1"/>
</dbReference>
<dbReference type="GO" id="GO:0005737">
    <property type="term" value="C:cytoplasm"/>
    <property type="evidence" value="ECO:0007669"/>
    <property type="project" value="TreeGrafter"/>
</dbReference>
<comment type="caution">
    <text evidence="2">The sequence shown here is derived from an EMBL/GenBank/DDBJ whole genome shotgun (WGS) entry which is preliminary data.</text>
</comment>
<proteinExistence type="predicted"/>
<evidence type="ECO:0000259" key="1">
    <source>
        <dbReference type="Pfam" id="PF03399"/>
    </source>
</evidence>
<dbReference type="InterPro" id="IPR045107">
    <property type="entry name" value="SAC3/GANP/THP3"/>
</dbReference>
<dbReference type="PANTHER" id="PTHR12436">
    <property type="entry name" value="80 KDA MCM3-ASSOCIATED PROTEIN"/>
    <property type="match status" value="1"/>
</dbReference>